<sequence>MNYSISGINIGDKIKIDGEIYQDTYNHNFRFKNITSPSTTVSTGNTINYFTLDKELWSKNDWDTAVVWGQRIVKVKGTLKPIDGDNYNYEFTYTTSTGDATMLAYSKSIIDDANGGALTTTKDATLIGILEKYKNQWEIKPRTKDDVEF</sequence>
<proteinExistence type="predicted"/>
<gene>
    <name evidence="1" type="ORF">OSSY52_08620</name>
</gene>
<protein>
    <submittedName>
        <fullName evidence="1">Uncharacterized protein</fullName>
    </submittedName>
</protein>
<evidence type="ECO:0000313" key="1">
    <source>
        <dbReference type="EMBL" id="BBE30721.1"/>
    </source>
</evidence>
<dbReference type="InParanoid" id="A0A7G1G310"/>
<name>A0A7G1G310_9BACT</name>
<dbReference type="KEGG" id="ocy:OSSY52_08620"/>
<keyword evidence="2" id="KW-1185">Reference proteome</keyword>
<accession>A0A7G1G310</accession>
<dbReference type="AlphaFoldDB" id="A0A7G1G310"/>
<dbReference type="RefSeq" id="WP_190615791.1">
    <property type="nucleotide sequence ID" value="NZ_AP018712.1"/>
</dbReference>
<dbReference type="EMBL" id="AP018712">
    <property type="protein sequence ID" value="BBE30721.1"/>
    <property type="molecule type" value="Genomic_DNA"/>
</dbReference>
<evidence type="ECO:0000313" key="2">
    <source>
        <dbReference type="Proteomes" id="UP000516361"/>
    </source>
</evidence>
<organism evidence="1 2">
    <name type="scientific">Tepiditoga spiralis</name>
    <dbReference type="NCBI Taxonomy" id="2108365"/>
    <lineage>
        <taxon>Bacteria</taxon>
        <taxon>Thermotogati</taxon>
        <taxon>Thermotogota</taxon>
        <taxon>Thermotogae</taxon>
        <taxon>Petrotogales</taxon>
        <taxon>Petrotogaceae</taxon>
        <taxon>Tepiditoga</taxon>
    </lineage>
</organism>
<dbReference type="Proteomes" id="UP000516361">
    <property type="component" value="Chromosome"/>
</dbReference>
<reference evidence="1 2" key="1">
    <citation type="submission" date="2018-06" db="EMBL/GenBank/DDBJ databases">
        <title>Genome sequencing of Oceanotoga sp. sy52.</title>
        <authorList>
            <person name="Mori K."/>
        </authorList>
    </citation>
    <scope>NUCLEOTIDE SEQUENCE [LARGE SCALE GENOMIC DNA]</scope>
    <source>
        <strain evidence="2">sy52</strain>
    </source>
</reference>